<evidence type="ECO:0000259" key="3">
    <source>
        <dbReference type="Pfam" id="PF00582"/>
    </source>
</evidence>
<dbReference type="InterPro" id="IPR006015">
    <property type="entry name" value="Universal_stress_UspA"/>
</dbReference>
<dbReference type="CDD" id="cd00293">
    <property type="entry name" value="USP-like"/>
    <property type="match status" value="1"/>
</dbReference>
<dbReference type="Proteomes" id="UP000030134">
    <property type="component" value="Unassembled WGS sequence"/>
</dbReference>
<feature type="domain" description="UspA" evidence="3">
    <location>
        <begin position="87"/>
        <end position="238"/>
    </location>
</feature>
<accession>A0A0A2G3Y0</accession>
<dbReference type="Pfam" id="PF00582">
    <property type="entry name" value="Usp"/>
    <property type="match status" value="1"/>
</dbReference>
<dbReference type="AlphaFoldDB" id="A0A0A2G3Y0"/>
<dbReference type="InterPro" id="IPR006016">
    <property type="entry name" value="UspA"/>
</dbReference>
<dbReference type="STRING" id="266762.HQ36_08570"/>
<evidence type="ECO:0000256" key="2">
    <source>
        <dbReference type="SAM" id="Coils"/>
    </source>
</evidence>
<gene>
    <name evidence="4" type="ORF">HQ36_08570</name>
</gene>
<protein>
    <submittedName>
        <fullName evidence="4">Universal stress protein</fullName>
    </submittedName>
</protein>
<proteinExistence type="inferred from homology"/>
<feature type="coiled-coil region" evidence="2">
    <location>
        <begin position="144"/>
        <end position="171"/>
    </location>
</feature>
<organism evidence="4 5">
    <name type="scientific">Porphyromonas gingivicanis</name>
    <dbReference type="NCBI Taxonomy" id="266762"/>
    <lineage>
        <taxon>Bacteria</taxon>
        <taxon>Pseudomonadati</taxon>
        <taxon>Bacteroidota</taxon>
        <taxon>Bacteroidia</taxon>
        <taxon>Bacteroidales</taxon>
        <taxon>Porphyromonadaceae</taxon>
        <taxon>Porphyromonas</taxon>
    </lineage>
</organism>
<evidence type="ECO:0000256" key="1">
    <source>
        <dbReference type="ARBA" id="ARBA00008791"/>
    </source>
</evidence>
<comment type="similarity">
    <text evidence="1">Belongs to the universal stress protein A family.</text>
</comment>
<sequence length="378" mass="43025">MAIHTFEKAQILKTMLETEGIEVFLQNVNQLLPVVSAGVRVRIKESDLPKALGLIEDSNWHRHEVKEELNTLDNYVEGKPLGAVPYVLVPVDFSDFTPNVVAVAFHFAARRNLEVILLHACYNQIVTSPLMFFGEVQAVPSKAELNTHRELEHAIKKMEQLEKEIQEHIEKGELPKVTFQSMVRGGVAEDIILAIARQAPPMAIVMGTRGKSRRNDDLIGSVAAEVIDRAKVPVFIVPEETQVTDLAKIENVGVATSFDQRDFVLFDRMMHLMEPNTPNYRLFNISRSAKEWSDLELRAMTEYHRVHYPNSKIEFSKLDEGDFSEALNTFITEKKIGLVVVNTYRRNLFARFFNPGMARRMLFHAGTPLLVMHSSSWR</sequence>
<evidence type="ECO:0000313" key="4">
    <source>
        <dbReference type="EMBL" id="KGN97070.1"/>
    </source>
</evidence>
<dbReference type="eggNOG" id="COG0589">
    <property type="taxonomic scope" value="Bacteria"/>
</dbReference>
<evidence type="ECO:0000313" key="5">
    <source>
        <dbReference type="Proteomes" id="UP000030134"/>
    </source>
</evidence>
<dbReference type="SUPFAM" id="SSF52402">
    <property type="entry name" value="Adenine nucleotide alpha hydrolases-like"/>
    <property type="match status" value="2"/>
</dbReference>
<dbReference type="Gene3D" id="3.40.50.620">
    <property type="entry name" value="HUPs"/>
    <property type="match status" value="2"/>
</dbReference>
<keyword evidence="2" id="KW-0175">Coiled coil</keyword>
<comment type="caution">
    <text evidence="4">The sequence shown here is derived from an EMBL/GenBank/DDBJ whole genome shotgun (WGS) entry which is preliminary data.</text>
</comment>
<dbReference type="PRINTS" id="PR01438">
    <property type="entry name" value="UNVRSLSTRESS"/>
</dbReference>
<keyword evidence="5" id="KW-1185">Reference proteome</keyword>
<dbReference type="InterPro" id="IPR014729">
    <property type="entry name" value="Rossmann-like_a/b/a_fold"/>
</dbReference>
<dbReference type="PANTHER" id="PTHR46268">
    <property type="entry name" value="STRESS RESPONSE PROTEIN NHAX"/>
    <property type="match status" value="1"/>
</dbReference>
<name>A0A0A2G3Y0_9PORP</name>
<dbReference type="PANTHER" id="PTHR46268:SF6">
    <property type="entry name" value="UNIVERSAL STRESS PROTEIN UP12"/>
    <property type="match status" value="1"/>
</dbReference>
<reference evidence="4 5" key="1">
    <citation type="submission" date="2014-08" db="EMBL/GenBank/DDBJ databases">
        <title>Porphyromonas gingivicanis strain:COT-022_OH1391 Genome sequencing.</title>
        <authorList>
            <person name="Wallis C."/>
            <person name="Deusch O."/>
            <person name="O'Flynn C."/>
            <person name="Davis I."/>
            <person name="Jospin G."/>
            <person name="Darling A.E."/>
            <person name="Coil D.A."/>
            <person name="Alexiev A."/>
            <person name="Horsfall A."/>
            <person name="Kirkwood N."/>
            <person name="Harris S."/>
            <person name="Eisen J.A."/>
        </authorList>
    </citation>
    <scope>NUCLEOTIDE SEQUENCE [LARGE SCALE GENOMIC DNA]</scope>
    <source>
        <strain evidence="5">COT-022 OH1391</strain>
    </source>
</reference>
<dbReference type="EMBL" id="JQZW01000019">
    <property type="protein sequence ID" value="KGN97070.1"/>
    <property type="molecule type" value="Genomic_DNA"/>
</dbReference>